<evidence type="ECO:0000313" key="1">
    <source>
        <dbReference type="EMBL" id="SHK45398.1"/>
    </source>
</evidence>
<dbReference type="RefSeq" id="WP_073430396.1">
    <property type="nucleotide sequence ID" value="NZ_JAVDRI010000003.1"/>
</dbReference>
<organism evidence="1 2">
    <name type="scientific">Paraburkholderia terricola</name>
    <dbReference type="NCBI Taxonomy" id="169427"/>
    <lineage>
        <taxon>Bacteria</taxon>
        <taxon>Pseudomonadati</taxon>
        <taxon>Pseudomonadota</taxon>
        <taxon>Betaproteobacteria</taxon>
        <taxon>Burkholderiales</taxon>
        <taxon>Burkholderiaceae</taxon>
        <taxon>Paraburkholderia</taxon>
    </lineage>
</organism>
<accession>A0A1M6SLD5</accession>
<dbReference type="Pfam" id="PF07505">
    <property type="entry name" value="DUF5131"/>
    <property type="match status" value="1"/>
</dbReference>
<proteinExistence type="predicted"/>
<evidence type="ECO:0000313" key="2">
    <source>
        <dbReference type="Proteomes" id="UP000184395"/>
    </source>
</evidence>
<gene>
    <name evidence="1" type="ORF">SAMN05192548_10232</name>
</gene>
<name>A0A1M6SLD5_9BURK</name>
<sequence>MSENSKIAWIDHTFDPWEGCQEVGPGCDHRYAQTHNARFSDGTAAGVLAAPHVGSEPAQTAAVVQTGFCSRSGSEMQRQ</sequence>
<dbReference type="AlphaFoldDB" id="A0A1M6SLD5"/>
<dbReference type="InterPro" id="IPR011101">
    <property type="entry name" value="DUF5131"/>
</dbReference>
<dbReference type="EMBL" id="FRAB01000023">
    <property type="protein sequence ID" value="SHK45398.1"/>
    <property type="molecule type" value="Genomic_DNA"/>
</dbReference>
<dbReference type="Proteomes" id="UP000184395">
    <property type="component" value="Unassembled WGS sequence"/>
</dbReference>
<reference evidence="1 2" key="1">
    <citation type="submission" date="2016-11" db="EMBL/GenBank/DDBJ databases">
        <authorList>
            <person name="Jaros S."/>
            <person name="Januszkiewicz K."/>
            <person name="Wedrychowicz H."/>
        </authorList>
    </citation>
    <scope>NUCLEOTIDE SEQUENCE [LARGE SCALE GENOMIC DNA]</scope>
    <source>
        <strain evidence="1 2">LMG 20594</strain>
    </source>
</reference>
<protein>
    <submittedName>
        <fullName evidence="1">Phage protein Gp37/Gp68</fullName>
    </submittedName>
</protein>